<dbReference type="Ensembl" id="ENSSAUT00010057778.1">
    <property type="protein sequence ID" value="ENSSAUP00010054988.1"/>
    <property type="gene ID" value="ENSSAUG00010022636.1"/>
</dbReference>
<dbReference type="SUPFAM" id="SSF53335">
    <property type="entry name" value="S-adenosyl-L-methionine-dependent methyltransferases"/>
    <property type="match status" value="1"/>
</dbReference>
<protein>
    <submittedName>
        <fullName evidence="2">Thiol methyltransferase 1A</fullName>
    </submittedName>
</protein>
<dbReference type="GeneTree" id="ENSGT00940000154786"/>
<dbReference type="InterPro" id="IPR029063">
    <property type="entry name" value="SAM-dependent_MTases_sf"/>
</dbReference>
<organism evidence="2 3">
    <name type="scientific">Sparus aurata</name>
    <name type="common">Gilthead sea bream</name>
    <dbReference type="NCBI Taxonomy" id="8175"/>
    <lineage>
        <taxon>Eukaryota</taxon>
        <taxon>Metazoa</taxon>
        <taxon>Chordata</taxon>
        <taxon>Craniata</taxon>
        <taxon>Vertebrata</taxon>
        <taxon>Euteleostomi</taxon>
        <taxon>Actinopterygii</taxon>
        <taxon>Neopterygii</taxon>
        <taxon>Teleostei</taxon>
        <taxon>Neoteleostei</taxon>
        <taxon>Acanthomorphata</taxon>
        <taxon>Eupercaria</taxon>
        <taxon>Spariformes</taxon>
        <taxon>Sparidae</taxon>
        <taxon>Sparus</taxon>
    </lineage>
</organism>
<proteinExistence type="predicted"/>
<reference evidence="2" key="3">
    <citation type="submission" date="2025-09" db="UniProtKB">
        <authorList>
            <consortium name="Ensembl"/>
        </authorList>
    </citation>
    <scope>IDENTIFICATION</scope>
</reference>
<reference evidence="2" key="2">
    <citation type="submission" date="2025-08" db="UniProtKB">
        <authorList>
            <consortium name="Ensembl"/>
        </authorList>
    </citation>
    <scope>IDENTIFICATION</scope>
</reference>
<dbReference type="InParanoid" id="A0A671XUY6"/>
<name>A0A671XUY6_SPAAU</name>
<dbReference type="OMA" id="CQYVFEP"/>
<gene>
    <name evidence="2" type="primary">TMT1A</name>
</gene>
<sequence length="275" mass="31839">MTSQVLRRNLLKSPVFKMHPARLCLRLAEGKMKYCLMKFCRVLCLMLTSPLRLMELTGLYGVYRRLFPFLAYNVTFSYNDKMHNTKRELFRNVCRFANADGSLRLLEIGCGSGANFKFYPDGCTVICTDHNPHFHRYLRRSMAANTHLTYGDFVVVSGEDMGQVEDESVDVVVCTLVLCSVRNVQRVLREVRRIVRPGGAFYFLEHVVSEPSTWTYFFQHVLEPLWYYLGDGCMVTRATWRDLEAAGFSEIHLRHIDAPEVTPIIRPHIMGYCIK</sequence>
<dbReference type="CDD" id="cd02440">
    <property type="entry name" value="AdoMet_MTases"/>
    <property type="match status" value="1"/>
</dbReference>
<dbReference type="Gene3D" id="3.40.50.150">
    <property type="entry name" value="Vaccinia Virus protein VP39"/>
    <property type="match status" value="1"/>
</dbReference>
<dbReference type="AlphaFoldDB" id="A0A671XUY6"/>
<dbReference type="InterPro" id="IPR013216">
    <property type="entry name" value="Methyltransf_11"/>
</dbReference>
<dbReference type="PANTHER" id="PTHR45036:SF1">
    <property type="entry name" value="METHYLTRANSFERASE LIKE 7A"/>
    <property type="match status" value="1"/>
</dbReference>
<evidence type="ECO:0000313" key="3">
    <source>
        <dbReference type="Proteomes" id="UP000472265"/>
    </source>
</evidence>
<dbReference type="InterPro" id="IPR052356">
    <property type="entry name" value="Thiol_S-MT"/>
</dbReference>
<dbReference type="OrthoDB" id="416496at2759"/>
<reference evidence="2" key="1">
    <citation type="submission" date="2021-04" db="EMBL/GenBank/DDBJ databases">
        <authorList>
            <consortium name="Wellcome Sanger Institute Data Sharing"/>
        </authorList>
    </citation>
    <scope>NUCLEOTIDE SEQUENCE [LARGE SCALE GENOMIC DNA]</scope>
</reference>
<evidence type="ECO:0000259" key="1">
    <source>
        <dbReference type="Pfam" id="PF08241"/>
    </source>
</evidence>
<dbReference type="Pfam" id="PF08241">
    <property type="entry name" value="Methyltransf_11"/>
    <property type="match status" value="1"/>
</dbReference>
<evidence type="ECO:0000313" key="2">
    <source>
        <dbReference type="Ensembl" id="ENSSAUP00010054988.1"/>
    </source>
</evidence>
<dbReference type="GO" id="GO:0008757">
    <property type="term" value="F:S-adenosylmethionine-dependent methyltransferase activity"/>
    <property type="evidence" value="ECO:0007669"/>
    <property type="project" value="InterPro"/>
</dbReference>
<dbReference type="Proteomes" id="UP000472265">
    <property type="component" value="Chromosome 6"/>
</dbReference>
<keyword evidence="3" id="KW-1185">Reference proteome</keyword>
<dbReference type="PANTHER" id="PTHR45036">
    <property type="entry name" value="METHYLTRANSFERASE LIKE 7B"/>
    <property type="match status" value="1"/>
</dbReference>
<accession>A0A671XUY6</accession>
<feature type="domain" description="Methyltransferase type 11" evidence="1">
    <location>
        <begin position="106"/>
        <end position="203"/>
    </location>
</feature>